<dbReference type="Pfam" id="PF00291">
    <property type="entry name" value="PALP"/>
    <property type="match status" value="1"/>
</dbReference>
<keyword evidence="3 5" id="KW-0663">Pyridoxal phosphate</keyword>
<feature type="active site" description="Nucleophile" evidence="4">
    <location>
        <position position="62"/>
    </location>
</feature>
<protein>
    <submittedName>
        <fullName evidence="7">1-aminocyclopropane-1-carboxylate deaminase</fullName>
    </submittedName>
</protein>
<comment type="similarity">
    <text evidence="2">Belongs to the ACC deaminase/D-cysteine desulfhydrase family.</text>
</comment>
<dbReference type="PIRSF" id="PIRSF006278">
    <property type="entry name" value="ACCD_DCysDesulf"/>
    <property type="match status" value="1"/>
</dbReference>
<keyword evidence="8" id="KW-1185">Reference proteome</keyword>
<dbReference type="Proteomes" id="UP000077013">
    <property type="component" value="Unassembled WGS sequence"/>
</dbReference>
<evidence type="ECO:0000256" key="2">
    <source>
        <dbReference type="ARBA" id="ARBA00008639"/>
    </source>
</evidence>
<feature type="modified residue" description="N6-(pyridoxal phosphate)lysine" evidence="5">
    <location>
        <position position="35"/>
    </location>
</feature>
<dbReference type="SUPFAM" id="SSF53686">
    <property type="entry name" value="Tryptophan synthase beta subunit-like PLP-dependent enzymes"/>
    <property type="match status" value="1"/>
</dbReference>
<gene>
    <name evidence="7" type="ORF">ULVI_02750</name>
</gene>
<organism evidence="7 8">
    <name type="scientific">Cochleicola gelatinilyticus</name>
    <dbReference type="NCBI Taxonomy" id="1763537"/>
    <lineage>
        <taxon>Bacteria</taxon>
        <taxon>Pseudomonadati</taxon>
        <taxon>Bacteroidota</taxon>
        <taxon>Flavobacteriia</taxon>
        <taxon>Flavobacteriales</taxon>
        <taxon>Flavobacteriaceae</taxon>
        <taxon>Cochleicola</taxon>
    </lineage>
</organism>
<dbReference type="PANTHER" id="PTHR43780">
    <property type="entry name" value="1-AMINOCYCLOPROPANE-1-CARBOXYLATE DEAMINASE-RELATED"/>
    <property type="match status" value="1"/>
</dbReference>
<feature type="domain" description="Tryptophan synthase beta chain-like PALP" evidence="6">
    <location>
        <begin position="14"/>
        <end position="277"/>
    </location>
</feature>
<evidence type="ECO:0000313" key="7">
    <source>
        <dbReference type="EMBL" id="OAB80600.1"/>
    </source>
</evidence>
<dbReference type="STRING" id="1763537.ULVI_02750"/>
<dbReference type="AlphaFoldDB" id="A0A167JEQ9"/>
<sequence length="299" mass="33305">MISNMAIKHPVLEDASVSLFLKREDLIHPFVSGNKYRKLKYNLQQAKVEGKDVLLTYGGAFSNHIAAVASAGKMFNLKTIGIIRGEELADKPLNSTLRYAEACGMQLHFVSREAYRLKETPEEIHLLRNVFGDFYRIPEGGTNALAVNGCKEIITEKDKEFDYLAVSVGTGGTMAGIIEASDETQEVIGFSALKGTFQLSEIKKYTSKNNFMLTDRYCFGGYSKVTPELIQFINLFKKNTNILLDPVYTGKMIFGIIAMVERGYFKKNSRILAVHTGGLQGIPGMNVKLEKKNLPQIIV</sequence>
<evidence type="ECO:0000256" key="3">
    <source>
        <dbReference type="ARBA" id="ARBA00022898"/>
    </source>
</evidence>
<dbReference type="InterPro" id="IPR027278">
    <property type="entry name" value="ACCD_DCysDesulf"/>
</dbReference>
<evidence type="ECO:0000256" key="4">
    <source>
        <dbReference type="PIRSR" id="PIRSR006278-1"/>
    </source>
</evidence>
<reference evidence="7 8" key="1">
    <citation type="submission" date="2016-02" db="EMBL/GenBank/DDBJ databases">
        <title>Ulvibacter sp. LPB0005, isolated from Thais luteostoma.</title>
        <authorList>
            <person name="Shin S.-K."/>
            <person name="Yi H."/>
        </authorList>
    </citation>
    <scope>NUCLEOTIDE SEQUENCE [LARGE SCALE GENOMIC DNA]</scope>
    <source>
        <strain evidence="7 8">LPB0005</strain>
    </source>
</reference>
<dbReference type="GO" id="GO:0019148">
    <property type="term" value="F:D-cysteine desulfhydrase activity"/>
    <property type="evidence" value="ECO:0007669"/>
    <property type="project" value="TreeGrafter"/>
</dbReference>
<dbReference type="Gene3D" id="3.40.50.1100">
    <property type="match status" value="2"/>
</dbReference>
<dbReference type="EMBL" id="LRXL01000026">
    <property type="protein sequence ID" value="OAB80600.1"/>
    <property type="molecule type" value="Genomic_DNA"/>
</dbReference>
<dbReference type="InterPro" id="IPR001926">
    <property type="entry name" value="TrpB-like_PALP"/>
</dbReference>
<dbReference type="PANTHER" id="PTHR43780:SF2">
    <property type="entry name" value="1-AMINOCYCLOPROPANE-1-CARBOXYLATE DEAMINASE-RELATED"/>
    <property type="match status" value="1"/>
</dbReference>
<evidence type="ECO:0000313" key="8">
    <source>
        <dbReference type="Proteomes" id="UP000077013"/>
    </source>
</evidence>
<proteinExistence type="inferred from homology"/>
<dbReference type="InterPro" id="IPR036052">
    <property type="entry name" value="TrpB-like_PALP_sf"/>
</dbReference>
<evidence type="ECO:0000259" key="6">
    <source>
        <dbReference type="Pfam" id="PF00291"/>
    </source>
</evidence>
<comment type="cofactor">
    <cofactor evidence="1">
        <name>pyridoxal 5'-phosphate</name>
        <dbReference type="ChEBI" id="CHEBI:597326"/>
    </cofactor>
</comment>
<evidence type="ECO:0000256" key="5">
    <source>
        <dbReference type="PIRSR" id="PIRSR006278-2"/>
    </source>
</evidence>
<accession>A0A167JEQ9</accession>
<comment type="caution">
    <text evidence="7">The sequence shown here is derived from an EMBL/GenBank/DDBJ whole genome shotgun (WGS) entry which is preliminary data.</text>
</comment>
<evidence type="ECO:0000256" key="1">
    <source>
        <dbReference type="ARBA" id="ARBA00001933"/>
    </source>
</evidence>
<name>A0A167JEQ9_9FLAO</name>